<dbReference type="InterPro" id="IPR028994">
    <property type="entry name" value="Integrin_alpha_N"/>
</dbReference>
<evidence type="ECO:0000313" key="2">
    <source>
        <dbReference type="Proteomes" id="UP001448614"/>
    </source>
</evidence>
<keyword evidence="2" id="KW-1185">Reference proteome</keyword>
<dbReference type="Proteomes" id="UP001448614">
    <property type="component" value="Unassembled WGS sequence"/>
</dbReference>
<dbReference type="PANTHER" id="PTHR46580">
    <property type="entry name" value="SENSOR KINASE-RELATED"/>
    <property type="match status" value="1"/>
</dbReference>
<sequence>MTMLLVGVTVMFRSKSTKNSCHKTQGKLRHPLFVGTTLAAIGALLLGTTALPAQAAQPGTRASSVPTNNWDYVDINTSYFDDVLARDTAGDLWVYPGDGKGGWKKPRFKMGEGWNVMTAIIGAGKFQSEFNDDILARDTNGDMWLYPGGYGYLKPRTKVGFGWNAMTAIMGPGDFDGDYCADVIARDAEGRLWLYPGDHAGGWKPRSQIGVGWNVMTALIGRRDFNEDGKRDVMARDTSGALWLYPGDGKGGWLPRMQVGEGWNAMTAIIATGRFDGNYPGYSQIIARDANGDLWLYPGVGSRHLEPRKKIGEGWNVMTALI</sequence>
<reference evidence="1 2" key="1">
    <citation type="journal article" date="2024" name="Appl. Microbiol. Biotechnol.">
        <title>Biosynthetic gene clusters with biotechnological applications in novel Antarctic isolates from Actinomycetota.</title>
        <authorList>
            <person name="Bruna P."/>
            <person name="Nunez-Montero K."/>
            <person name="Contreras M.J."/>
            <person name="Leal K."/>
            <person name="Garcia M."/>
            <person name="Abanto M."/>
            <person name="Barrientos L."/>
        </authorList>
    </citation>
    <scope>NUCLEOTIDE SEQUENCE [LARGE SCALE GENOMIC DNA]</scope>
    <source>
        <strain evidence="1 2">Se16.17</strain>
    </source>
</reference>
<protein>
    <submittedName>
        <fullName evidence="1">VCBS repeat-containing protein</fullName>
    </submittedName>
</protein>
<proteinExistence type="predicted"/>
<evidence type="ECO:0000313" key="1">
    <source>
        <dbReference type="EMBL" id="MEO3939835.1"/>
    </source>
</evidence>
<dbReference type="PANTHER" id="PTHR46580:SF4">
    <property type="entry name" value="ATP_GTP-BINDING PROTEIN"/>
    <property type="match status" value="1"/>
</dbReference>
<comment type="caution">
    <text evidence="1">The sequence shown here is derived from an EMBL/GenBank/DDBJ whole genome shotgun (WGS) entry which is preliminary data.</text>
</comment>
<name>A0ABV0GMT7_PAENI</name>
<gene>
    <name evidence="1" type="ORF">V3C41_01985</name>
</gene>
<dbReference type="RefSeq" id="WP_347781712.1">
    <property type="nucleotide sequence ID" value="NZ_JBBMFV010000004.1"/>
</dbReference>
<accession>A0ABV0GMT7</accession>
<organism evidence="1 2">
    <name type="scientific">Paenarthrobacter nicotinovorans</name>
    <name type="common">Arthrobacter nicotinovorans</name>
    <dbReference type="NCBI Taxonomy" id="29320"/>
    <lineage>
        <taxon>Bacteria</taxon>
        <taxon>Bacillati</taxon>
        <taxon>Actinomycetota</taxon>
        <taxon>Actinomycetes</taxon>
        <taxon>Micrococcales</taxon>
        <taxon>Micrococcaceae</taxon>
        <taxon>Paenarthrobacter</taxon>
    </lineage>
</organism>
<dbReference type="SUPFAM" id="SSF69318">
    <property type="entry name" value="Integrin alpha N-terminal domain"/>
    <property type="match status" value="1"/>
</dbReference>
<dbReference type="EMBL" id="JBBMFV010000004">
    <property type="protein sequence ID" value="MEO3939835.1"/>
    <property type="molecule type" value="Genomic_DNA"/>
</dbReference>